<feature type="transmembrane region" description="Helical" evidence="5">
    <location>
        <begin position="158"/>
        <end position="178"/>
    </location>
</feature>
<evidence type="ECO:0000313" key="8">
    <source>
        <dbReference type="Proteomes" id="UP000326554"/>
    </source>
</evidence>
<sequence>MDTGNGVVSLAAYGTRDTVQLFALTALTMCAFAANSVLNRLAVADGSIGALEFAAVRVAAGALALGIIVLLRRRGWRSSTPFASAVALTGYMLGFSLAYLSIGAGAGALILFGTVQITMFVAALRAGEDIPTGRWVGTALAFLGLVVLVGRIDPTFGQVLAIISMAAAGLGWGIYSLLGRAEADPLGATTVAFVLALPVVAVAALASGSGAFSARGLVLASLSGALTSGLGYALWYAILPRLQRTSAALAQLSVPVLAALGGVTFIGEPVTLHLTLATILVVGGVTLGIKSGKARARR</sequence>
<dbReference type="GO" id="GO:0016020">
    <property type="term" value="C:membrane"/>
    <property type="evidence" value="ECO:0007669"/>
    <property type="project" value="UniProtKB-SubCell"/>
</dbReference>
<protein>
    <submittedName>
        <fullName evidence="7">DMT family transporter</fullName>
    </submittedName>
</protein>
<evidence type="ECO:0000256" key="5">
    <source>
        <dbReference type="SAM" id="Phobius"/>
    </source>
</evidence>
<dbReference type="InterPro" id="IPR050638">
    <property type="entry name" value="AA-Vitamin_Transporters"/>
</dbReference>
<gene>
    <name evidence="7" type="ORF">F3S47_09330</name>
</gene>
<dbReference type="InterPro" id="IPR037185">
    <property type="entry name" value="EmrE-like"/>
</dbReference>
<evidence type="ECO:0000256" key="2">
    <source>
        <dbReference type="ARBA" id="ARBA00022692"/>
    </source>
</evidence>
<dbReference type="EMBL" id="VYQE01000002">
    <property type="protein sequence ID" value="KAA9009433.1"/>
    <property type="molecule type" value="Genomic_DNA"/>
</dbReference>
<organism evidence="7 8">
    <name type="scientific">Histidinibacterium aquaticum</name>
    <dbReference type="NCBI Taxonomy" id="2613962"/>
    <lineage>
        <taxon>Bacteria</taxon>
        <taxon>Pseudomonadati</taxon>
        <taxon>Pseudomonadota</taxon>
        <taxon>Alphaproteobacteria</taxon>
        <taxon>Rhodobacterales</taxon>
        <taxon>Paracoccaceae</taxon>
        <taxon>Histidinibacterium</taxon>
    </lineage>
</organism>
<dbReference type="PANTHER" id="PTHR32322">
    <property type="entry name" value="INNER MEMBRANE TRANSPORTER"/>
    <property type="match status" value="1"/>
</dbReference>
<proteinExistence type="predicted"/>
<evidence type="ECO:0000259" key="6">
    <source>
        <dbReference type="Pfam" id="PF00892"/>
    </source>
</evidence>
<feature type="domain" description="EamA" evidence="6">
    <location>
        <begin position="159"/>
        <end position="287"/>
    </location>
</feature>
<evidence type="ECO:0000313" key="7">
    <source>
        <dbReference type="EMBL" id="KAA9009433.1"/>
    </source>
</evidence>
<evidence type="ECO:0000256" key="4">
    <source>
        <dbReference type="ARBA" id="ARBA00023136"/>
    </source>
</evidence>
<keyword evidence="4 5" id="KW-0472">Membrane</keyword>
<feature type="transmembrane region" description="Helical" evidence="5">
    <location>
        <begin position="50"/>
        <end position="70"/>
    </location>
</feature>
<evidence type="ECO:0000256" key="1">
    <source>
        <dbReference type="ARBA" id="ARBA00004141"/>
    </source>
</evidence>
<dbReference type="AlphaFoldDB" id="A0A5J5GNY6"/>
<feature type="transmembrane region" description="Helical" evidence="5">
    <location>
        <begin position="218"/>
        <end position="239"/>
    </location>
</feature>
<keyword evidence="8" id="KW-1185">Reference proteome</keyword>
<dbReference type="Pfam" id="PF00892">
    <property type="entry name" value="EamA"/>
    <property type="match status" value="1"/>
</dbReference>
<keyword evidence="2 5" id="KW-0812">Transmembrane</keyword>
<reference evidence="7 8" key="1">
    <citation type="submission" date="2019-09" db="EMBL/GenBank/DDBJ databases">
        <authorList>
            <person name="Park J.-S."/>
            <person name="Choi H.-J."/>
        </authorList>
    </citation>
    <scope>NUCLEOTIDE SEQUENCE [LARGE SCALE GENOMIC DNA]</scope>
    <source>
        <strain evidence="7 8">176SS1-4</strain>
    </source>
</reference>
<feature type="transmembrane region" description="Helical" evidence="5">
    <location>
        <begin position="190"/>
        <end position="212"/>
    </location>
</feature>
<dbReference type="Proteomes" id="UP000326554">
    <property type="component" value="Unassembled WGS sequence"/>
</dbReference>
<dbReference type="InterPro" id="IPR000620">
    <property type="entry name" value="EamA_dom"/>
</dbReference>
<dbReference type="SUPFAM" id="SSF103481">
    <property type="entry name" value="Multidrug resistance efflux transporter EmrE"/>
    <property type="match status" value="2"/>
</dbReference>
<feature type="transmembrane region" description="Helical" evidence="5">
    <location>
        <begin position="272"/>
        <end position="289"/>
    </location>
</feature>
<accession>A0A5J5GNY6</accession>
<feature type="transmembrane region" description="Helical" evidence="5">
    <location>
        <begin position="21"/>
        <end position="38"/>
    </location>
</feature>
<comment type="caution">
    <text evidence="7">The sequence shown here is derived from an EMBL/GenBank/DDBJ whole genome shotgun (WGS) entry which is preliminary data.</text>
</comment>
<evidence type="ECO:0000256" key="3">
    <source>
        <dbReference type="ARBA" id="ARBA00022989"/>
    </source>
</evidence>
<keyword evidence="3 5" id="KW-1133">Transmembrane helix</keyword>
<feature type="transmembrane region" description="Helical" evidence="5">
    <location>
        <begin position="135"/>
        <end position="152"/>
    </location>
</feature>
<name>A0A5J5GNY6_9RHOB</name>
<dbReference type="PANTHER" id="PTHR32322:SF9">
    <property type="entry name" value="AMINO-ACID METABOLITE EFFLUX PUMP-RELATED"/>
    <property type="match status" value="1"/>
</dbReference>
<comment type="subcellular location">
    <subcellularLocation>
        <location evidence="1">Membrane</location>
        <topology evidence="1">Multi-pass membrane protein</topology>
    </subcellularLocation>
</comment>